<dbReference type="KEGG" id="pbr:PB2503_02197"/>
<name>E0TC85_PARBH</name>
<proteinExistence type="predicted"/>
<protein>
    <submittedName>
        <fullName evidence="1">Uncharacterized protein</fullName>
    </submittedName>
</protein>
<reference evidence="2" key="1">
    <citation type="submission" date="2010-08" db="EMBL/GenBank/DDBJ databases">
        <title>Genome sequence of Parvularcula bermudensis HTCC2503.</title>
        <authorList>
            <person name="Kang D.-M."/>
            <person name="Oh H.-M."/>
            <person name="Cho J.-C."/>
        </authorList>
    </citation>
    <scope>NUCLEOTIDE SEQUENCE [LARGE SCALE GENOMIC DNA]</scope>
    <source>
        <strain evidence="2">ATCC BAA-594 / HTCC2503 / KCTC 12087</strain>
    </source>
</reference>
<gene>
    <name evidence="1" type="ordered locus">PB2503_02197</name>
</gene>
<accession>E0TC85</accession>
<evidence type="ECO:0000313" key="2">
    <source>
        <dbReference type="Proteomes" id="UP000001302"/>
    </source>
</evidence>
<organism evidence="1 2">
    <name type="scientific">Parvularcula bermudensis (strain ATCC BAA-594 / HTCC2503 / KCTC 12087)</name>
    <dbReference type="NCBI Taxonomy" id="314260"/>
    <lineage>
        <taxon>Bacteria</taxon>
        <taxon>Pseudomonadati</taxon>
        <taxon>Pseudomonadota</taxon>
        <taxon>Alphaproteobacteria</taxon>
        <taxon>Parvularculales</taxon>
        <taxon>Parvularculaceae</taxon>
        <taxon>Parvularcula</taxon>
    </lineage>
</organism>
<evidence type="ECO:0000313" key="1">
    <source>
        <dbReference type="EMBL" id="ADM08518.1"/>
    </source>
</evidence>
<sequence>MQNLWLDIWTAGVVVAARLPILASDMQNPTPASREETQRMVTEKAEAALAGAQAVNDYWMTLLMTPWKMPFDASPLEDSFEAFVAPGRETLQANARRLSRGDETLS</sequence>
<dbReference type="Proteomes" id="UP000001302">
    <property type="component" value="Chromosome"/>
</dbReference>
<dbReference type="EMBL" id="CP002156">
    <property type="protein sequence ID" value="ADM08518.1"/>
    <property type="molecule type" value="Genomic_DNA"/>
</dbReference>
<keyword evidence="2" id="KW-1185">Reference proteome</keyword>
<dbReference type="STRING" id="314260.PB2503_02197"/>
<reference evidence="1 2" key="2">
    <citation type="journal article" date="2011" name="J. Bacteriol.">
        <title>Complete genome sequence of strain HTCC2503T of Parvularcula bermudensis, the type species of the order "Parvularculales" in the class Alphaproteobacteria.</title>
        <authorList>
            <person name="Oh H.M."/>
            <person name="Kang I."/>
            <person name="Vergin K.L."/>
            <person name="Kang D."/>
            <person name="Rhee K.H."/>
            <person name="Giovannoni S.J."/>
            <person name="Cho J.C."/>
        </authorList>
    </citation>
    <scope>NUCLEOTIDE SEQUENCE [LARGE SCALE GENOMIC DNA]</scope>
    <source>
        <strain evidence="2">ATCC BAA-594 / HTCC2503 / KCTC 12087</strain>
    </source>
</reference>
<dbReference type="AlphaFoldDB" id="E0TC85"/>
<dbReference type="HOGENOM" id="CLU_2220610_0_0_5"/>